<proteinExistence type="predicted"/>
<dbReference type="PANTHER" id="PTHR35176">
    <property type="entry name" value="HEME OXYGENASE HI_0854-RELATED"/>
    <property type="match status" value="1"/>
</dbReference>
<dbReference type="NCBIfam" id="TIGR03618">
    <property type="entry name" value="Rv1155_F420"/>
    <property type="match status" value="1"/>
</dbReference>
<gene>
    <name evidence="3" type="ORF">JHE00_03475</name>
</gene>
<dbReference type="GO" id="GO:0070967">
    <property type="term" value="F:coenzyme F420 binding"/>
    <property type="evidence" value="ECO:0007669"/>
    <property type="project" value="TreeGrafter"/>
</dbReference>
<dbReference type="SUPFAM" id="SSF50475">
    <property type="entry name" value="FMN-binding split barrel"/>
    <property type="match status" value="1"/>
</dbReference>
<reference evidence="3" key="1">
    <citation type="submission" date="2020-12" db="EMBL/GenBank/DDBJ databases">
        <title>Prauserella sp. ASG 168, a novel actinomycete isolated from cave rock.</title>
        <authorList>
            <person name="Suriyachadkun C."/>
        </authorList>
    </citation>
    <scope>NUCLEOTIDE SEQUENCE</scope>
    <source>
        <strain evidence="3">ASG 168</strain>
    </source>
</reference>
<dbReference type="InterPro" id="IPR052019">
    <property type="entry name" value="F420H2_bilvrd_red/Heme_oxyg"/>
</dbReference>
<sequence length="168" mass="18531">MGTNQRAQVTMTAEEVDDFLRRSRTATLATVGPGGVPHLVAMWYGYRDGALYLETKTKSQKAVNLRRTPTAVVLVEAGQTYDQLRGVSIEAKATVIDDPGADEYWQAAIDVYERYTAPYDESARPVVEAMMHKRVVVRLDPARTRSWDHRKLGLPALPLGGSTAVGEP</sequence>
<keyword evidence="4" id="KW-1185">Reference proteome</keyword>
<dbReference type="InterPro" id="IPR011576">
    <property type="entry name" value="Pyridox_Oxase_N"/>
</dbReference>
<dbReference type="GO" id="GO:0016627">
    <property type="term" value="F:oxidoreductase activity, acting on the CH-CH group of donors"/>
    <property type="evidence" value="ECO:0007669"/>
    <property type="project" value="TreeGrafter"/>
</dbReference>
<dbReference type="PANTHER" id="PTHR35176:SF6">
    <property type="entry name" value="HEME OXYGENASE HI_0854-RELATED"/>
    <property type="match status" value="1"/>
</dbReference>
<dbReference type="InterPro" id="IPR012349">
    <property type="entry name" value="Split_barrel_FMN-bd"/>
</dbReference>
<name>A0A934QQ54_9PSEU</name>
<dbReference type="GO" id="GO:0005829">
    <property type="term" value="C:cytosol"/>
    <property type="evidence" value="ECO:0007669"/>
    <property type="project" value="TreeGrafter"/>
</dbReference>
<dbReference type="RefSeq" id="WP_200314643.1">
    <property type="nucleotide sequence ID" value="NZ_JAENJH010000001.1"/>
</dbReference>
<dbReference type="Gene3D" id="2.30.110.10">
    <property type="entry name" value="Electron Transport, Fmn-binding Protein, Chain A"/>
    <property type="match status" value="1"/>
</dbReference>
<evidence type="ECO:0000313" key="4">
    <source>
        <dbReference type="Proteomes" id="UP000635245"/>
    </source>
</evidence>
<dbReference type="InterPro" id="IPR019920">
    <property type="entry name" value="F420-binding_dom_put"/>
</dbReference>
<accession>A0A934QQ54</accession>
<dbReference type="AlphaFoldDB" id="A0A934QQ54"/>
<evidence type="ECO:0000256" key="1">
    <source>
        <dbReference type="ARBA" id="ARBA00023002"/>
    </source>
</evidence>
<dbReference type="EMBL" id="JAENJH010000001">
    <property type="protein sequence ID" value="MBK1783374.1"/>
    <property type="molecule type" value="Genomic_DNA"/>
</dbReference>
<comment type="caution">
    <text evidence="3">The sequence shown here is derived from an EMBL/GenBank/DDBJ whole genome shotgun (WGS) entry which is preliminary data.</text>
</comment>
<dbReference type="Proteomes" id="UP000635245">
    <property type="component" value="Unassembled WGS sequence"/>
</dbReference>
<feature type="domain" description="Pyridoxamine 5'-phosphate oxidase N-terminal" evidence="2">
    <location>
        <begin position="14"/>
        <end position="147"/>
    </location>
</feature>
<protein>
    <submittedName>
        <fullName evidence="3">PPOX class F420-dependent oxidoreductase</fullName>
    </submittedName>
</protein>
<keyword evidence="1" id="KW-0560">Oxidoreductase</keyword>
<evidence type="ECO:0000313" key="3">
    <source>
        <dbReference type="EMBL" id="MBK1783374.1"/>
    </source>
</evidence>
<evidence type="ECO:0000259" key="2">
    <source>
        <dbReference type="Pfam" id="PF01243"/>
    </source>
</evidence>
<dbReference type="Pfam" id="PF01243">
    <property type="entry name" value="PNPOx_N"/>
    <property type="match status" value="1"/>
</dbReference>
<organism evidence="3 4">
    <name type="scientific">Prauserella cavernicola</name>
    <dbReference type="NCBI Taxonomy" id="2800127"/>
    <lineage>
        <taxon>Bacteria</taxon>
        <taxon>Bacillati</taxon>
        <taxon>Actinomycetota</taxon>
        <taxon>Actinomycetes</taxon>
        <taxon>Pseudonocardiales</taxon>
        <taxon>Pseudonocardiaceae</taxon>
        <taxon>Prauserella</taxon>
    </lineage>
</organism>